<evidence type="ECO:0000256" key="1">
    <source>
        <dbReference type="ARBA" id="ARBA00023002"/>
    </source>
</evidence>
<dbReference type="Proteomes" id="UP000613011">
    <property type="component" value="Unassembled WGS sequence"/>
</dbReference>
<dbReference type="InterPro" id="IPR055170">
    <property type="entry name" value="GFO_IDH_MocA-like_dom"/>
</dbReference>
<dbReference type="InterPro" id="IPR036291">
    <property type="entry name" value="NAD(P)-bd_dom_sf"/>
</dbReference>
<dbReference type="Pfam" id="PF01408">
    <property type="entry name" value="GFO_IDH_MocA"/>
    <property type="match status" value="1"/>
</dbReference>
<evidence type="ECO:0000313" key="5">
    <source>
        <dbReference type="Proteomes" id="UP000613011"/>
    </source>
</evidence>
<organism evidence="4 5">
    <name type="scientific">Ramlibacter aurantiacus</name>
    <dbReference type="NCBI Taxonomy" id="2801330"/>
    <lineage>
        <taxon>Bacteria</taxon>
        <taxon>Pseudomonadati</taxon>
        <taxon>Pseudomonadota</taxon>
        <taxon>Betaproteobacteria</taxon>
        <taxon>Burkholderiales</taxon>
        <taxon>Comamonadaceae</taxon>
        <taxon>Ramlibacter</taxon>
    </lineage>
</organism>
<evidence type="ECO:0000313" key="4">
    <source>
        <dbReference type="EMBL" id="MBL0423435.1"/>
    </source>
</evidence>
<evidence type="ECO:0000259" key="3">
    <source>
        <dbReference type="Pfam" id="PF22725"/>
    </source>
</evidence>
<dbReference type="GO" id="GO:0000166">
    <property type="term" value="F:nucleotide binding"/>
    <property type="evidence" value="ECO:0007669"/>
    <property type="project" value="InterPro"/>
</dbReference>
<comment type="caution">
    <text evidence="4">The sequence shown here is derived from an EMBL/GenBank/DDBJ whole genome shotgun (WGS) entry which is preliminary data.</text>
</comment>
<dbReference type="InterPro" id="IPR000683">
    <property type="entry name" value="Gfo/Idh/MocA-like_OxRdtase_N"/>
</dbReference>
<keyword evidence="1" id="KW-0560">Oxidoreductase</keyword>
<accession>A0A936ZYL0</accession>
<dbReference type="Pfam" id="PF22725">
    <property type="entry name" value="GFO_IDH_MocA_C3"/>
    <property type="match status" value="1"/>
</dbReference>
<dbReference type="EMBL" id="JAEQNA010000017">
    <property type="protein sequence ID" value="MBL0423435.1"/>
    <property type="molecule type" value="Genomic_DNA"/>
</dbReference>
<evidence type="ECO:0000259" key="2">
    <source>
        <dbReference type="Pfam" id="PF01408"/>
    </source>
</evidence>
<dbReference type="GO" id="GO:0016491">
    <property type="term" value="F:oxidoreductase activity"/>
    <property type="evidence" value="ECO:0007669"/>
    <property type="project" value="UniProtKB-KW"/>
</dbReference>
<dbReference type="PANTHER" id="PTHR43818">
    <property type="entry name" value="BCDNA.GH03377"/>
    <property type="match status" value="1"/>
</dbReference>
<dbReference type="PANTHER" id="PTHR43818:SF11">
    <property type="entry name" value="BCDNA.GH03377"/>
    <property type="match status" value="1"/>
</dbReference>
<proteinExistence type="predicted"/>
<name>A0A936ZYL0_9BURK</name>
<keyword evidence="5" id="KW-1185">Reference proteome</keyword>
<sequence>MAVKSDSPVIRLGLIGLGGATNQMLPTLRSHPDVRIVAAADTHPDARDGFTAACGAPAYAEVEALCRDPRVNTVYVATPHQWHKEHALIAAACGKHIIVEKPMALSLEDCDAMMQAAHRHGVHLLIGHTHSFDAPVRRMREIIRSGELGPLAMINTWSYSNFLMRPRRPEELDTSLGGGIIYNQVPHQVDMVRLLGGGMVHSVRSMTWALEPGRPTEGSHLTFLQFEDGAAASLVFSGYDYFDSDEFHFWVGESGEQKAPDAHGKARAGLRRFADAREEGAFKARAAMAVGLGGAPQPASWHHPHCGVTIVSCAGGDMRPSADGVLVYDRQGRRELQVPRGPAFPDKASVLDEMAQAIRTARAPLHDGAWGMATMEVCAAVLQSARERREIVLRHQVPVRD</sequence>
<dbReference type="AlphaFoldDB" id="A0A936ZYL0"/>
<dbReference type="Gene3D" id="3.40.50.720">
    <property type="entry name" value="NAD(P)-binding Rossmann-like Domain"/>
    <property type="match status" value="1"/>
</dbReference>
<feature type="domain" description="Gfo/Idh/MocA-like oxidoreductase N-terminal" evidence="2">
    <location>
        <begin position="10"/>
        <end position="128"/>
    </location>
</feature>
<dbReference type="Gene3D" id="3.30.360.10">
    <property type="entry name" value="Dihydrodipicolinate Reductase, domain 2"/>
    <property type="match status" value="1"/>
</dbReference>
<dbReference type="SUPFAM" id="SSF51735">
    <property type="entry name" value="NAD(P)-binding Rossmann-fold domains"/>
    <property type="match status" value="1"/>
</dbReference>
<dbReference type="InterPro" id="IPR050463">
    <property type="entry name" value="Gfo/Idh/MocA_oxidrdct_glycsds"/>
</dbReference>
<reference evidence="4" key="1">
    <citation type="submission" date="2021-01" db="EMBL/GenBank/DDBJ databases">
        <title>Ramlibacter sp. strain AW1 16S ribosomal RNA gene Genome sequencing and assembly.</title>
        <authorList>
            <person name="Kang M."/>
        </authorList>
    </citation>
    <scope>NUCLEOTIDE SEQUENCE</scope>
    <source>
        <strain evidence="4">AW1</strain>
    </source>
</reference>
<gene>
    <name evidence="4" type="ORF">JI739_24090</name>
</gene>
<protein>
    <submittedName>
        <fullName evidence="4">Gfo/Idh/MocA family oxidoreductase</fullName>
    </submittedName>
</protein>
<feature type="domain" description="GFO/IDH/MocA-like oxidoreductase" evidence="3">
    <location>
        <begin position="136"/>
        <end position="243"/>
    </location>
</feature>
<dbReference type="SUPFAM" id="SSF55347">
    <property type="entry name" value="Glyceraldehyde-3-phosphate dehydrogenase-like, C-terminal domain"/>
    <property type="match status" value="1"/>
</dbReference>